<feature type="coiled-coil region" evidence="1">
    <location>
        <begin position="372"/>
        <end position="399"/>
    </location>
</feature>
<protein>
    <submittedName>
        <fullName evidence="4">Retrovirus-related Pol polyprotein from transposon RE1</fullName>
    </submittedName>
</protein>
<dbReference type="PANTHER" id="PTHR11439">
    <property type="entry name" value="GAG-POL-RELATED RETROTRANSPOSON"/>
    <property type="match status" value="1"/>
</dbReference>
<sequence>MSDISNESTTVPQPSLNNPIITDSSKISLTTSESHSIQITTICLNGDNFLRWSQSVQMYIRGRGKMGYLTGEKKAPAVDDPNYAIWDVENSMIFELTLKLGEIRQGEHLLALLKSNLTSGTSSVSLAHTGPELGKTIGSARMINGLYYFEDNLPSNKIAQGLSSISSLSIRDQIMDAYKNFAVYHSFGVLEKGNPPSIPTHIHASSSITDLSLPSHFGPSPKISALEPDLGLTPIVPTQDLDLDLPIALKKGTQACTKHPIAKYISYSNLSDNYRAFTTNISKLVVPRNIQEALDEPSWKLAVFEEMNALKKNGTWEKSLYGLKQSPRAWFECFGKVIKHYGYTQSQANHTMFYKHANEGKVVILIVYVDDIVLTRDDCNELEKLKEKLAEEFEIKDLKALKYFLGMEFARSKEGVFVNQRKYVLDLLDETGMLGCKPVETPIELNVKLQPTKAKNVKDRDRYQRLVGRLIYLSHTRPDIVFSMSMVSQFMHALGPEHFEVVYRILRYQRGHQVEVFCSSHEDTYKLKPTPMQTRLEA</sequence>
<dbReference type="Pfam" id="PF07727">
    <property type="entry name" value="RVT_2"/>
    <property type="match status" value="1"/>
</dbReference>
<dbReference type="AlphaFoldDB" id="A0A438ED95"/>
<dbReference type="Proteomes" id="UP000288805">
    <property type="component" value="Unassembled WGS sequence"/>
</dbReference>
<accession>A0A438ED95</accession>
<dbReference type="InterPro" id="IPR043502">
    <property type="entry name" value="DNA/RNA_pol_sf"/>
</dbReference>
<comment type="caution">
    <text evidence="4">The sequence shown here is derived from an EMBL/GenBank/DDBJ whole genome shotgun (WGS) entry which is preliminary data.</text>
</comment>
<dbReference type="EMBL" id="QGNW01001323">
    <property type="protein sequence ID" value="RVW45622.1"/>
    <property type="molecule type" value="Genomic_DNA"/>
</dbReference>
<feature type="domain" description="Reverse transcriptase Ty1/copia-type" evidence="2">
    <location>
        <begin position="312"/>
        <end position="444"/>
    </location>
</feature>
<dbReference type="PANTHER" id="PTHR11439:SF440">
    <property type="entry name" value="INTEGRASE CATALYTIC DOMAIN-CONTAINING PROTEIN"/>
    <property type="match status" value="1"/>
</dbReference>
<evidence type="ECO:0000259" key="2">
    <source>
        <dbReference type="Pfam" id="PF07727"/>
    </source>
</evidence>
<evidence type="ECO:0000313" key="5">
    <source>
        <dbReference type="Proteomes" id="UP000288805"/>
    </source>
</evidence>
<dbReference type="SUPFAM" id="SSF56672">
    <property type="entry name" value="DNA/RNA polymerases"/>
    <property type="match status" value="1"/>
</dbReference>
<evidence type="ECO:0000259" key="3">
    <source>
        <dbReference type="Pfam" id="PF14244"/>
    </source>
</evidence>
<dbReference type="Pfam" id="PF14244">
    <property type="entry name" value="Retrotran_gag_3"/>
    <property type="match status" value="1"/>
</dbReference>
<evidence type="ECO:0000256" key="1">
    <source>
        <dbReference type="SAM" id="Coils"/>
    </source>
</evidence>
<dbReference type="InterPro" id="IPR029472">
    <property type="entry name" value="Copia-like_N"/>
</dbReference>
<name>A0A438ED95_VITVI</name>
<evidence type="ECO:0000313" key="4">
    <source>
        <dbReference type="EMBL" id="RVW45622.1"/>
    </source>
</evidence>
<gene>
    <name evidence="4" type="primary">RE1_1244</name>
    <name evidence="4" type="ORF">CK203_091561</name>
</gene>
<keyword evidence="1" id="KW-0175">Coiled coil</keyword>
<dbReference type="InterPro" id="IPR013103">
    <property type="entry name" value="RVT_2"/>
</dbReference>
<organism evidence="4 5">
    <name type="scientific">Vitis vinifera</name>
    <name type="common">Grape</name>
    <dbReference type="NCBI Taxonomy" id="29760"/>
    <lineage>
        <taxon>Eukaryota</taxon>
        <taxon>Viridiplantae</taxon>
        <taxon>Streptophyta</taxon>
        <taxon>Embryophyta</taxon>
        <taxon>Tracheophyta</taxon>
        <taxon>Spermatophyta</taxon>
        <taxon>Magnoliopsida</taxon>
        <taxon>eudicotyledons</taxon>
        <taxon>Gunneridae</taxon>
        <taxon>Pentapetalae</taxon>
        <taxon>rosids</taxon>
        <taxon>Vitales</taxon>
        <taxon>Vitaceae</taxon>
        <taxon>Viteae</taxon>
        <taxon>Vitis</taxon>
    </lineage>
</organism>
<reference evidence="4 5" key="1">
    <citation type="journal article" date="2018" name="PLoS Genet.">
        <title>Population sequencing reveals clonal diversity and ancestral inbreeding in the grapevine cultivar Chardonnay.</title>
        <authorList>
            <person name="Roach M.J."/>
            <person name="Johnson D.L."/>
            <person name="Bohlmann J."/>
            <person name="van Vuuren H.J."/>
            <person name="Jones S.J."/>
            <person name="Pretorius I.S."/>
            <person name="Schmidt S.A."/>
            <person name="Borneman A.R."/>
        </authorList>
    </citation>
    <scope>NUCLEOTIDE SEQUENCE [LARGE SCALE GENOMIC DNA]</scope>
    <source>
        <strain evidence="5">cv. Chardonnay</strain>
        <tissue evidence="4">Leaf</tissue>
    </source>
</reference>
<feature type="domain" description="Retrotransposon Copia-like N-terminal" evidence="3">
    <location>
        <begin position="32"/>
        <end position="77"/>
    </location>
</feature>
<proteinExistence type="predicted"/>